<evidence type="ECO:0000256" key="1">
    <source>
        <dbReference type="SAM" id="MobiDB-lite"/>
    </source>
</evidence>
<keyword evidence="3" id="KW-1185">Reference proteome</keyword>
<sequence>MSQERETGAFSSFSPDGRARTAVEAAGRDECCKFKTENERQDIQRKTAVSSMKIPSFSSCINSSPPEGERKTD</sequence>
<dbReference type="EMBL" id="JAFBMS010000028">
    <property type="protein sequence ID" value="KAG9342429.1"/>
    <property type="molecule type" value="Genomic_DNA"/>
</dbReference>
<evidence type="ECO:0000313" key="2">
    <source>
        <dbReference type="EMBL" id="KAG9342429.1"/>
    </source>
</evidence>
<accession>A0A8T2NQB3</accession>
<reference evidence="2" key="1">
    <citation type="thesis" date="2021" institute="BYU ScholarsArchive" country="Provo, UT, USA">
        <title>Applications of and Algorithms for Genome Assembly and Genomic Analyses with an Emphasis on Marine Teleosts.</title>
        <authorList>
            <person name="Pickett B.D."/>
        </authorList>
    </citation>
    <scope>NUCLEOTIDE SEQUENCE</scope>
    <source>
        <strain evidence="2">HI-2016</strain>
    </source>
</reference>
<feature type="region of interest" description="Disordered" evidence="1">
    <location>
        <begin position="1"/>
        <end position="28"/>
    </location>
</feature>
<feature type="compositionally biased region" description="Basic and acidic residues" evidence="1">
    <location>
        <begin position="17"/>
        <end position="28"/>
    </location>
</feature>
<dbReference type="AlphaFoldDB" id="A0A8T2NQB3"/>
<comment type="caution">
    <text evidence="2">The sequence shown here is derived from an EMBL/GenBank/DDBJ whole genome shotgun (WGS) entry which is preliminary data.</text>
</comment>
<organism evidence="2 3">
    <name type="scientific">Albula glossodonta</name>
    <name type="common">roundjaw bonefish</name>
    <dbReference type="NCBI Taxonomy" id="121402"/>
    <lineage>
        <taxon>Eukaryota</taxon>
        <taxon>Metazoa</taxon>
        <taxon>Chordata</taxon>
        <taxon>Craniata</taxon>
        <taxon>Vertebrata</taxon>
        <taxon>Euteleostomi</taxon>
        <taxon>Actinopterygii</taxon>
        <taxon>Neopterygii</taxon>
        <taxon>Teleostei</taxon>
        <taxon>Albuliformes</taxon>
        <taxon>Albulidae</taxon>
        <taxon>Albula</taxon>
    </lineage>
</organism>
<protein>
    <submittedName>
        <fullName evidence="2">Uncharacterized protein</fullName>
    </submittedName>
</protein>
<feature type="region of interest" description="Disordered" evidence="1">
    <location>
        <begin position="43"/>
        <end position="73"/>
    </location>
</feature>
<name>A0A8T2NQB3_9TELE</name>
<dbReference type="Proteomes" id="UP000824540">
    <property type="component" value="Unassembled WGS sequence"/>
</dbReference>
<gene>
    <name evidence="2" type="ORF">JZ751_016431</name>
</gene>
<proteinExistence type="predicted"/>
<evidence type="ECO:0000313" key="3">
    <source>
        <dbReference type="Proteomes" id="UP000824540"/>
    </source>
</evidence>
<feature type="compositionally biased region" description="Polar residues" evidence="1">
    <location>
        <begin position="56"/>
        <end position="65"/>
    </location>
</feature>